<dbReference type="InterPro" id="IPR044925">
    <property type="entry name" value="His-Me_finger_sf"/>
</dbReference>
<dbReference type="RefSeq" id="WP_209313235.1">
    <property type="nucleotide sequence ID" value="NZ_CM007717.1"/>
</dbReference>
<keyword evidence="4" id="KW-1185">Reference proteome</keyword>
<evidence type="ECO:0000256" key="1">
    <source>
        <dbReference type="SAM" id="MobiDB-lite"/>
    </source>
</evidence>
<feature type="domain" description="HNH nuclease" evidence="2">
    <location>
        <begin position="38"/>
        <end position="81"/>
    </location>
</feature>
<dbReference type="InterPro" id="IPR044930">
    <property type="entry name" value="Homing_endonuclease_His-Me"/>
</dbReference>
<feature type="compositionally biased region" description="Basic and acidic residues" evidence="1">
    <location>
        <begin position="91"/>
        <end position="100"/>
    </location>
</feature>
<dbReference type="Pfam" id="PF13392">
    <property type="entry name" value="HNH_3"/>
    <property type="match status" value="1"/>
</dbReference>
<dbReference type="SUPFAM" id="SSF54060">
    <property type="entry name" value="His-Me finger endonucleases"/>
    <property type="match status" value="1"/>
</dbReference>
<dbReference type="EMBL" id="LHQL01000014">
    <property type="protein sequence ID" value="OOQ47299.1"/>
    <property type="molecule type" value="Genomic_DNA"/>
</dbReference>
<dbReference type="InterPro" id="IPR003615">
    <property type="entry name" value="HNH_nuc"/>
</dbReference>
<dbReference type="Proteomes" id="UP000190306">
    <property type="component" value="Chromosome"/>
</dbReference>
<comment type="caution">
    <text evidence="3">The sequence shown here is derived from an EMBL/GenBank/DDBJ whole genome shotgun (WGS) entry which is preliminary data.</text>
</comment>
<feature type="region of interest" description="Disordered" evidence="1">
    <location>
        <begin position="85"/>
        <end position="104"/>
    </location>
</feature>
<evidence type="ECO:0000259" key="2">
    <source>
        <dbReference type="Pfam" id="PF13392"/>
    </source>
</evidence>
<protein>
    <recommendedName>
        <fullName evidence="2">HNH nuclease domain-containing protein</fullName>
    </recommendedName>
</protein>
<accession>A0ABX3LCM6</accession>
<name>A0ABX3LCM6_STRAT</name>
<sequence length="136" mass="15811">MRRLLDKVAIDEKGCWRWTGFISHKGYGRFRFASKVGHAHRFAYMALVGPIGDGLEIDHRCRVRDCVNPQHLEAVSHVENLKRRHPNGEQTHCKNGHEFTPENTYRRPNGTRLCRTCKNAEKARYRARAASREADR</sequence>
<evidence type="ECO:0000313" key="4">
    <source>
        <dbReference type="Proteomes" id="UP000190306"/>
    </source>
</evidence>
<organism evidence="3 4">
    <name type="scientific">Streptomyces antibioticus</name>
    <dbReference type="NCBI Taxonomy" id="1890"/>
    <lineage>
        <taxon>Bacteria</taxon>
        <taxon>Bacillati</taxon>
        <taxon>Actinomycetota</taxon>
        <taxon>Actinomycetes</taxon>
        <taxon>Kitasatosporales</taxon>
        <taxon>Streptomycetaceae</taxon>
        <taxon>Streptomyces</taxon>
    </lineage>
</organism>
<reference evidence="3 4" key="1">
    <citation type="submission" date="2015-07" db="EMBL/GenBank/DDBJ databases">
        <title>Draft Genome Sequence of Streptomyces antibioticus, IMRU 3720 reveals insights in the evolution of actinomycin biosynthetic gene clusters in Streptomyces.</title>
        <authorList>
            <person name="Crnovcic I."/>
            <person name="Ruckert C."/>
            <person name="Kalinowksi J."/>
            <person name="Keller U."/>
        </authorList>
    </citation>
    <scope>NUCLEOTIDE SEQUENCE [LARGE SCALE GENOMIC DNA]</scope>
    <source>
        <strain evidence="3 4">DSM 41481</strain>
    </source>
</reference>
<gene>
    <name evidence="3" type="ORF">AFM16_31660</name>
</gene>
<dbReference type="Gene3D" id="3.90.75.10">
    <property type="entry name" value="Homing Intron 3 (I-ppo) Encoded Endonuclease, Chain A"/>
    <property type="match status" value="1"/>
</dbReference>
<proteinExistence type="predicted"/>
<evidence type="ECO:0000313" key="3">
    <source>
        <dbReference type="EMBL" id="OOQ47299.1"/>
    </source>
</evidence>